<evidence type="ECO:0000313" key="1">
    <source>
        <dbReference type="EMBL" id="GKU90535.1"/>
    </source>
</evidence>
<protein>
    <submittedName>
        <fullName evidence="1">Uncharacterized protein</fullName>
    </submittedName>
</protein>
<dbReference type="Proteomes" id="UP001054252">
    <property type="component" value="Unassembled WGS sequence"/>
</dbReference>
<evidence type="ECO:0000313" key="2">
    <source>
        <dbReference type="Proteomes" id="UP001054252"/>
    </source>
</evidence>
<dbReference type="EMBL" id="BPVZ01000004">
    <property type="protein sequence ID" value="GKU90535.1"/>
    <property type="molecule type" value="Genomic_DNA"/>
</dbReference>
<accession>A0AAV5HZR2</accession>
<gene>
    <name evidence="1" type="ORF">SLEP1_g4520</name>
</gene>
<sequence>MIHSRSELHAVHVFIHEEFSQHKMDRYIQQKNPE</sequence>
<proteinExistence type="predicted"/>
<reference evidence="1 2" key="1">
    <citation type="journal article" date="2021" name="Commun. Biol.">
        <title>The genome of Shorea leprosula (Dipterocarpaceae) highlights the ecological relevance of drought in aseasonal tropical rainforests.</title>
        <authorList>
            <person name="Ng K.K.S."/>
            <person name="Kobayashi M.J."/>
            <person name="Fawcett J.A."/>
            <person name="Hatakeyama M."/>
            <person name="Paape T."/>
            <person name="Ng C.H."/>
            <person name="Ang C.C."/>
            <person name="Tnah L.H."/>
            <person name="Lee C.T."/>
            <person name="Nishiyama T."/>
            <person name="Sese J."/>
            <person name="O'Brien M.J."/>
            <person name="Copetti D."/>
            <person name="Mohd Noor M.I."/>
            <person name="Ong R.C."/>
            <person name="Putra M."/>
            <person name="Sireger I.Z."/>
            <person name="Indrioko S."/>
            <person name="Kosugi Y."/>
            <person name="Izuno A."/>
            <person name="Isagi Y."/>
            <person name="Lee S.L."/>
            <person name="Shimizu K.K."/>
        </authorList>
    </citation>
    <scope>NUCLEOTIDE SEQUENCE [LARGE SCALE GENOMIC DNA]</scope>
    <source>
        <strain evidence="1">214</strain>
    </source>
</reference>
<name>A0AAV5HZR2_9ROSI</name>
<organism evidence="1 2">
    <name type="scientific">Rubroshorea leprosula</name>
    <dbReference type="NCBI Taxonomy" id="152421"/>
    <lineage>
        <taxon>Eukaryota</taxon>
        <taxon>Viridiplantae</taxon>
        <taxon>Streptophyta</taxon>
        <taxon>Embryophyta</taxon>
        <taxon>Tracheophyta</taxon>
        <taxon>Spermatophyta</taxon>
        <taxon>Magnoliopsida</taxon>
        <taxon>eudicotyledons</taxon>
        <taxon>Gunneridae</taxon>
        <taxon>Pentapetalae</taxon>
        <taxon>rosids</taxon>
        <taxon>malvids</taxon>
        <taxon>Malvales</taxon>
        <taxon>Dipterocarpaceae</taxon>
        <taxon>Rubroshorea</taxon>
    </lineage>
</organism>
<keyword evidence="2" id="KW-1185">Reference proteome</keyword>
<comment type="caution">
    <text evidence="1">The sequence shown here is derived from an EMBL/GenBank/DDBJ whole genome shotgun (WGS) entry which is preliminary data.</text>
</comment>
<dbReference type="AlphaFoldDB" id="A0AAV5HZR2"/>